<evidence type="ECO:0000313" key="1">
    <source>
        <dbReference type="EMBL" id="RIT32912.1"/>
    </source>
</evidence>
<dbReference type="AlphaFoldDB" id="A0ABD7HIL7"/>
<dbReference type="Proteomes" id="UP000284557">
    <property type="component" value="Unassembled WGS sequence"/>
</dbReference>
<comment type="caution">
    <text evidence="1">The sequence shown here is derived from an EMBL/GenBank/DDBJ whole genome shotgun (WGS) entry which is preliminary data.</text>
</comment>
<evidence type="ECO:0000313" key="2">
    <source>
        <dbReference type="Proteomes" id="UP000284557"/>
    </source>
</evidence>
<reference evidence="1 2" key="1">
    <citation type="submission" date="2018-08" db="EMBL/GenBank/DDBJ databases">
        <title>Linezolid Resistance in Mycobacterium abscessus: MIC Distribution and Comprehensive Investigation of Resistance Mechanisms.</title>
        <authorList>
            <person name="Ye M."/>
            <person name="Xu L."/>
            <person name="Zou Y."/>
            <person name="Li B."/>
            <person name="Guo Q."/>
            <person name="Zhang Y."/>
            <person name="Zhan M."/>
            <person name="Xu B."/>
            <person name="Yu F."/>
            <person name="Zhang Z."/>
            <person name="Chu H."/>
        </authorList>
    </citation>
    <scope>NUCLEOTIDE SEQUENCE [LARGE SCALE GENOMIC DNA]</scope>
    <source>
        <strain evidence="1 2">G143</strain>
    </source>
</reference>
<gene>
    <name evidence="1" type="ORF">D2E76_22405</name>
</gene>
<protein>
    <submittedName>
        <fullName evidence="1">Uncharacterized protein</fullName>
    </submittedName>
</protein>
<sequence length="64" mass="6863">MNGTDIVGKYERGRLWNPLMPRTMSMVISGITRFKFGVSEGDARVKSGGKPLLGGFIAGDSQSS</sequence>
<proteinExistence type="predicted"/>
<organism evidence="1 2">
    <name type="scientific">Mycobacteroides abscessus</name>
    <dbReference type="NCBI Taxonomy" id="36809"/>
    <lineage>
        <taxon>Bacteria</taxon>
        <taxon>Bacillati</taxon>
        <taxon>Actinomycetota</taxon>
        <taxon>Actinomycetes</taxon>
        <taxon>Mycobacteriales</taxon>
        <taxon>Mycobacteriaceae</taxon>
        <taxon>Mycobacteroides</taxon>
    </lineage>
</organism>
<name>A0ABD7HIL7_9MYCO</name>
<dbReference type="EMBL" id="QXBN01000021">
    <property type="protein sequence ID" value="RIT32912.1"/>
    <property type="molecule type" value="Genomic_DNA"/>
</dbReference>
<accession>A0ABD7HIL7</accession>